<feature type="domain" description="Thioredoxin-like fold" evidence="2">
    <location>
        <begin position="45"/>
        <end position="139"/>
    </location>
</feature>
<reference evidence="3" key="1">
    <citation type="submission" date="2022-11" db="UniProtKB">
        <authorList>
            <consortium name="EnsemblMetazoa"/>
        </authorList>
    </citation>
    <scope>IDENTIFICATION</scope>
</reference>
<accession>A0A914BRK5</accession>
<name>A0A914BRK5_PATMI</name>
<dbReference type="InterPro" id="IPR040079">
    <property type="entry name" value="Glutathione_S-Trfase"/>
</dbReference>
<dbReference type="InterPro" id="IPR012336">
    <property type="entry name" value="Thioredoxin-like_fold"/>
</dbReference>
<dbReference type="CTD" id="10651"/>
<proteinExistence type="predicted"/>
<dbReference type="GO" id="GO:0001401">
    <property type="term" value="C:SAM complex"/>
    <property type="evidence" value="ECO:0007669"/>
    <property type="project" value="TreeGrafter"/>
</dbReference>
<keyword evidence="4" id="KW-1185">Reference proteome</keyword>
<feature type="domain" description="Metaxin glutathione S-transferase" evidence="1">
    <location>
        <begin position="192"/>
        <end position="254"/>
    </location>
</feature>
<dbReference type="OMA" id="YFQTRCL"/>
<dbReference type="OrthoDB" id="198787at2759"/>
<evidence type="ECO:0008006" key="5">
    <source>
        <dbReference type="Google" id="ProtNLM"/>
    </source>
</evidence>
<protein>
    <recommendedName>
        <fullName evidence="5">Metaxin-2</fullName>
    </recommendedName>
</protein>
<dbReference type="Proteomes" id="UP000887568">
    <property type="component" value="Unplaced"/>
</dbReference>
<sequence length="268" mass="31081">MATPLVRQAAEIHNRSRGDQPIIAEYLELYQQNEVDQILLPEQTQCLAVKTFLHMCNVKFHLKMRSNAEQMSPSKGLPFIKMGPQIISEFEPIVEHLSLKGVSLSGELSGSQRALLKAYMSLTVNRLHLAELYITWCDKLTVEEITKIRYGSPYSWPLTRILPWLKQQEVGRYLEAQGWNNKTIDQVYTEVDMCCKALSDKLEDQYYFFLDRPTELDALVFAHLYNLLTTELTSAKLADIVKKYDNLMRFCERIRQRYFLEGEDGEDG</sequence>
<dbReference type="EnsemblMetazoa" id="XM_038222866.1">
    <property type="protein sequence ID" value="XP_038078794.1"/>
    <property type="gene ID" value="LOC119746077"/>
</dbReference>
<evidence type="ECO:0000313" key="3">
    <source>
        <dbReference type="EnsemblMetazoa" id="XP_038078794.1"/>
    </source>
</evidence>
<dbReference type="InterPro" id="IPR033468">
    <property type="entry name" value="Metaxin_GST"/>
</dbReference>
<organism evidence="3 4">
    <name type="scientific">Patiria miniata</name>
    <name type="common">Bat star</name>
    <name type="synonym">Asterina miniata</name>
    <dbReference type="NCBI Taxonomy" id="46514"/>
    <lineage>
        <taxon>Eukaryota</taxon>
        <taxon>Metazoa</taxon>
        <taxon>Echinodermata</taxon>
        <taxon>Eleutherozoa</taxon>
        <taxon>Asterozoa</taxon>
        <taxon>Asteroidea</taxon>
        <taxon>Valvatacea</taxon>
        <taxon>Valvatida</taxon>
        <taxon>Asterinidae</taxon>
        <taxon>Patiria</taxon>
    </lineage>
</organism>
<dbReference type="CDD" id="cd03211">
    <property type="entry name" value="GST_C_Metaxin2"/>
    <property type="match status" value="1"/>
</dbReference>
<evidence type="ECO:0000313" key="4">
    <source>
        <dbReference type="Proteomes" id="UP000887568"/>
    </source>
</evidence>
<dbReference type="SFLD" id="SFLDS00019">
    <property type="entry name" value="Glutathione_Transferase_(cytos"/>
    <property type="match status" value="1"/>
</dbReference>
<dbReference type="Pfam" id="PF17172">
    <property type="entry name" value="GST_N_4"/>
    <property type="match status" value="1"/>
</dbReference>
<dbReference type="PANTHER" id="PTHR12289">
    <property type="entry name" value="METAXIN RELATED"/>
    <property type="match status" value="1"/>
</dbReference>
<dbReference type="PANTHER" id="PTHR12289:SF38">
    <property type="entry name" value="METAXIN-2"/>
    <property type="match status" value="1"/>
</dbReference>
<evidence type="ECO:0000259" key="2">
    <source>
        <dbReference type="Pfam" id="PF17172"/>
    </source>
</evidence>
<dbReference type="RefSeq" id="XP_038078794.1">
    <property type="nucleotide sequence ID" value="XM_038222866.1"/>
</dbReference>
<dbReference type="AlphaFoldDB" id="A0A914BRK5"/>
<dbReference type="Gene3D" id="1.20.1050.10">
    <property type="match status" value="1"/>
</dbReference>
<dbReference type="GeneID" id="119746077"/>
<dbReference type="SUPFAM" id="SSF47616">
    <property type="entry name" value="GST C-terminal domain-like"/>
    <property type="match status" value="1"/>
</dbReference>
<evidence type="ECO:0000259" key="1">
    <source>
        <dbReference type="Pfam" id="PF17171"/>
    </source>
</evidence>
<dbReference type="SFLD" id="SFLDG01180">
    <property type="entry name" value="SUF1"/>
    <property type="match status" value="1"/>
</dbReference>
<dbReference type="Pfam" id="PF17171">
    <property type="entry name" value="GST_C_6"/>
    <property type="match status" value="1"/>
</dbReference>
<dbReference type="InterPro" id="IPR036282">
    <property type="entry name" value="Glutathione-S-Trfase_C_sf"/>
</dbReference>
<dbReference type="InterPro" id="IPR050931">
    <property type="entry name" value="Mito_Protein_Transport_Metaxin"/>
</dbReference>
<dbReference type="GO" id="GO:0007005">
    <property type="term" value="P:mitochondrion organization"/>
    <property type="evidence" value="ECO:0007669"/>
    <property type="project" value="TreeGrafter"/>
</dbReference>